<protein>
    <submittedName>
        <fullName evidence="1">Uncharacterized protein</fullName>
    </submittedName>
</protein>
<name>A0A109KXI6_PSEFL</name>
<reference evidence="1 2" key="1">
    <citation type="submission" date="2015-05" db="EMBL/GenBank/DDBJ databases">
        <title>A genomic and transcriptomic approach to investigate the blue pigment phenotype in Pseudomonas fluorescens.</title>
        <authorList>
            <person name="Andreani N.A."/>
            <person name="Cardazzo B."/>
        </authorList>
    </citation>
    <scope>NUCLEOTIDE SEQUENCE [LARGE SCALE GENOMIC DNA]</scope>
    <source>
        <strain evidence="1 2">Ps_40</strain>
    </source>
</reference>
<accession>A0A109KXI6</accession>
<gene>
    <name evidence="1" type="ORF">PFL603g_01913</name>
</gene>
<evidence type="ECO:0000313" key="2">
    <source>
        <dbReference type="Proteomes" id="UP000063434"/>
    </source>
</evidence>
<dbReference type="Proteomes" id="UP000063434">
    <property type="component" value="Unassembled WGS sequence"/>
</dbReference>
<evidence type="ECO:0000313" key="1">
    <source>
        <dbReference type="EMBL" id="KWV77207.1"/>
    </source>
</evidence>
<organism evidence="1 2">
    <name type="scientific">Pseudomonas fluorescens</name>
    <dbReference type="NCBI Taxonomy" id="294"/>
    <lineage>
        <taxon>Bacteria</taxon>
        <taxon>Pseudomonadati</taxon>
        <taxon>Pseudomonadota</taxon>
        <taxon>Gammaproteobacteria</taxon>
        <taxon>Pseudomonadales</taxon>
        <taxon>Pseudomonadaceae</taxon>
        <taxon>Pseudomonas</taxon>
    </lineage>
</organism>
<sequence length="215" mass="23529">MWIASSKAWRRMYWRHSGLVIRRYTASTRLLATRESAVEKKPRLRMTMRRSSSVRPSGFFHRAMSAVMLTSCGIQWLAQPSRYFCQAQSYLKGTSWLRSARQLIMRFSSTATRAEAPSSSARPSATSSLSRAALARTMAAESLAVTARASTAAAAPAPSRRSMLASVAWPALAPLITAAPVSSLSTSSQLSMEILLPGTRKINVFAGYKALKYCA</sequence>
<proteinExistence type="predicted"/>
<dbReference type="EMBL" id="LCYC01000029">
    <property type="protein sequence ID" value="KWV77207.1"/>
    <property type="molecule type" value="Genomic_DNA"/>
</dbReference>
<dbReference type="AlphaFoldDB" id="A0A109KXI6"/>
<comment type="caution">
    <text evidence="1">The sequence shown here is derived from an EMBL/GenBank/DDBJ whole genome shotgun (WGS) entry which is preliminary data.</text>
</comment>